<dbReference type="SUPFAM" id="SSF53474">
    <property type="entry name" value="alpha/beta-Hydrolases"/>
    <property type="match status" value="1"/>
</dbReference>
<reference evidence="4" key="2">
    <citation type="journal article" date="2021" name="Syst. Appl. Microbiol.">
        <title>Roseomonas hellenica sp. nov., isolated from roots of wild-growing Alkanna tinctoria.</title>
        <authorList>
            <person name="Rat A."/>
            <person name="Naranjo H.D."/>
            <person name="Lebbe L."/>
            <person name="Cnockaert M."/>
            <person name="Krigas N."/>
            <person name="Grigoriadou K."/>
            <person name="Maloupa E."/>
            <person name="Willems A."/>
        </authorList>
    </citation>
    <scope>NUCLEOTIDE SEQUENCE</scope>
    <source>
        <strain evidence="4">LMG 28251</strain>
    </source>
</reference>
<dbReference type="InterPro" id="IPR002168">
    <property type="entry name" value="Lipase_GDXG_HIS_AS"/>
</dbReference>
<evidence type="ECO:0000256" key="1">
    <source>
        <dbReference type="ARBA" id="ARBA00010515"/>
    </source>
</evidence>
<name>A0AAF1KQE1_9PROT</name>
<keyword evidence="5" id="KW-1185">Reference proteome</keyword>
<dbReference type="GO" id="GO:0016787">
    <property type="term" value="F:hydrolase activity"/>
    <property type="evidence" value="ECO:0007669"/>
    <property type="project" value="UniProtKB-KW"/>
</dbReference>
<comment type="caution">
    <text evidence="4">The sequence shown here is derived from an EMBL/GenBank/DDBJ whole genome shotgun (WGS) entry which is preliminary data.</text>
</comment>
<feature type="domain" description="Alpha/beta hydrolase fold-3" evidence="3">
    <location>
        <begin position="86"/>
        <end position="292"/>
    </location>
</feature>
<dbReference type="EMBL" id="JAAEDH010000001">
    <property type="protein sequence ID" value="MBR0653517.1"/>
    <property type="molecule type" value="Genomic_DNA"/>
</dbReference>
<dbReference type="Proteomes" id="UP001196068">
    <property type="component" value="Unassembled WGS sequence"/>
</dbReference>
<dbReference type="InterPro" id="IPR013094">
    <property type="entry name" value="AB_hydrolase_3"/>
</dbReference>
<dbReference type="Pfam" id="PF07859">
    <property type="entry name" value="Abhydrolase_3"/>
    <property type="match status" value="1"/>
</dbReference>
<proteinExistence type="inferred from homology"/>
<dbReference type="PANTHER" id="PTHR48081">
    <property type="entry name" value="AB HYDROLASE SUPERFAMILY PROTEIN C4A8.06C"/>
    <property type="match status" value="1"/>
</dbReference>
<evidence type="ECO:0000313" key="5">
    <source>
        <dbReference type="Proteomes" id="UP001196068"/>
    </source>
</evidence>
<protein>
    <submittedName>
        <fullName evidence="4">Alpha/beta hydrolase</fullName>
    </submittedName>
</protein>
<dbReference type="RefSeq" id="WP_211872222.1">
    <property type="nucleotide sequence ID" value="NZ_JAAEDH010000001.1"/>
</dbReference>
<accession>A0AAF1KQE1</accession>
<dbReference type="AlphaFoldDB" id="A0AAF1KQE1"/>
<keyword evidence="2 4" id="KW-0378">Hydrolase</keyword>
<sequence>MPDDPRWDPAMLAFQRMMEARGAGFPPLPVTLPLGAGRETTEALNAPLAQGGPAMAASGDRWLSVRGRRLLCRVHKPVLESPLPLLVYIHGGGWVWNSVDTHDRLMRGYAAGAGCMVVGPDYSLSPEARFPVALEECAEVVRQLARGGAEWGIDPARIVLGGDSAGANLALGVALLLRETDPDIRLAGLLVNYGVLDSATDTPSYREFAEGFTLTQAKMRFYWECYCLDPSLRVTPFAAPLRADLRGLPPVLVHIAELDVLAGENHAFIAKLREAGVGVEHAVFAGTIHGFLRALGQVPAADRAVAEASDWLRRVMR</sequence>
<dbReference type="Gene3D" id="3.40.50.1820">
    <property type="entry name" value="alpha/beta hydrolase"/>
    <property type="match status" value="1"/>
</dbReference>
<dbReference type="PANTHER" id="PTHR48081:SF8">
    <property type="entry name" value="ALPHA_BETA HYDROLASE FOLD-3 DOMAIN-CONTAINING PROTEIN-RELATED"/>
    <property type="match status" value="1"/>
</dbReference>
<evidence type="ECO:0000313" key="4">
    <source>
        <dbReference type="EMBL" id="MBR0653517.1"/>
    </source>
</evidence>
<reference evidence="4" key="1">
    <citation type="submission" date="2020-01" db="EMBL/GenBank/DDBJ databases">
        <authorList>
            <person name="Rat A."/>
        </authorList>
    </citation>
    <scope>NUCLEOTIDE SEQUENCE</scope>
    <source>
        <strain evidence="4">LMG 28251</strain>
    </source>
</reference>
<comment type="similarity">
    <text evidence="1">Belongs to the 'GDXG' lipolytic enzyme family.</text>
</comment>
<dbReference type="InterPro" id="IPR029058">
    <property type="entry name" value="AB_hydrolase_fold"/>
</dbReference>
<dbReference type="InterPro" id="IPR050300">
    <property type="entry name" value="GDXG_lipolytic_enzyme"/>
</dbReference>
<gene>
    <name evidence="4" type="ORF">GXW79_00340</name>
</gene>
<dbReference type="PROSITE" id="PS01173">
    <property type="entry name" value="LIPASE_GDXG_HIS"/>
    <property type="match status" value="1"/>
</dbReference>
<organism evidence="4 5">
    <name type="scientific">Plastoroseomonas arctica</name>
    <dbReference type="NCBI Taxonomy" id="1509237"/>
    <lineage>
        <taxon>Bacteria</taxon>
        <taxon>Pseudomonadati</taxon>
        <taxon>Pseudomonadota</taxon>
        <taxon>Alphaproteobacteria</taxon>
        <taxon>Acetobacterales</taxon>
        <taxon>Acetobacteraceae</taxon>
        <taxon>Plastoroseomonas</taxon>
    </lineage>
</organism>
<evidence type="ECO:0000259" key="3">
    <source>
        <dbReference type="Pfam" id="PF07859"/>
    </source>
</evidence>
<evidence type="ECO:0000256" key="2">
    <source>
        <dbReference type="ARBA" id="ARBA00022801"/>
    </source>
</evidence>